<dbReference type="AlphaFoldDB" id="A0A9X0D5H4"/>
<evidence type="ECO:0000256" key="3">
    <source>
        <dbReference type="ARBA" id="ARBA00022801"/>
    </source>
</evidence>
<keyword evidence="8" id="KW-0413">Isomerase</keyword>
<dbReference type="GO" id="GO:0006289">
    <property type="term" value="P:nucleotide-excision repair"/>
    <property type="evidence" value="ECO:0007669"/>
    <property type="project" value="TreeGrafter"/>
</dbReference>
<evidence type="ECO:0000256" key="7">
    <source>
        <dbReference type="ARBA" id="ARBA00023014"/>
    </source>
</evidence>
<dbReference type="GO" id="GO:0046872">
    <property type="term" value="F:metal ion binding"/>
    <property type="evidence" value="ECO:0007669"/>
    <property type="project" value="UniProtKB-KW"/>
</dbReference>
<feature type="region of interest" description="Disordered" evidence="9">
    <location>
        <begin position="979"/>
        <end position="1003"/>
    </location>
</feature>
<dbReference type="Gene3D" id="3.40.50.300">
    <property type="entry name" value="P-loop containing nucleotide triphosphate hydrolases"/>
    <property type="match status" value="2"/>
</dbReference>
<dbReference type="EC" id="3.6.4.12" evidence="11"/>
<feature type="region of interest" description="Disordered" evidence="9">
    <location>
        <begin position="1059"/>
        <end position="1078"/>
    </location>
</feature>
<keyword evidence="6" id="KW-0408">Iron</keyword>
<dbReference type="GO" id="GO:0003678">
    <property type="term" value="F:DNA helicase activity"/>
    <property type="evidence" value="ECO:0007669"/>
    <property type="project" value="UniProtKB-EC"/>
</dbReference>
<keyword evidence="7" id="KW-0411">Iron-sulfur</keyword>
<evidence type="ECO:0000313" key="12">
    <source>
        <dbReference type="Proteomes" id="UP001163046"/>
    </source>
</evidence>
<evidence type="ECO:0000256" key="4">
    <source>
        <dbReference type="ARBA" id="ARBA00022806"/>
    </source>
</evidence>
<keyword evidence="3 11" id="KW-0378">Hydrolase</keyword>
<dbReference type="SMART" id="SM00488">
    <property type="entry name" value="DEXDc2"/>
    <property type="match status" value="1"/>
</dbReference>
<dbReference type="PROSITE" id="PS51193">
    <property type="entry name" value="HELICASE_ATP_BIND_2"/>
    <property type="match status" value="1"/>
</dbReference>
<dbReference type="Pfam" id="PF06733">
    <property type="entry name" value="DEAD_2"/>
    <property type="match status" value="1"/>
</dbReference>
<keyword evidence="1" id="KW-0479">Metal-binding</keyword>
<dbReference type="PANTHER" id="PTHR11472">
    <property type="entry name" value="DNA REPAIR DEAD HELICASE RAD3/XP-D SUBFAMILY MEMBER"/>
    <property type="match status" value="1"/>
</dbReference>
<dbReference type="GO" id="GO:0003677">
    <property type="term" value="F:DNA binding"/>
    <property type="evidence" value="ECO:0007669"/>
    <property type="project" value="InterPro"/>
</dbReference>
<dbReference type="InterPro" id="IPR014013">
    <property type="entry name" value="Helic_SF1/SF2_ATP-bd_DinG/Rad3"/>
</dbReference>
<evidence type="ECO:0000313" key="11">
    <source>
        <dbReference type="EMBL" id="KAJ7387236.1"/>
    </source>
</evidence>
<reference evidence="11" key="1">
    <citation type="submission" date="2023-01" db="EMBL/GenBank/DDBJ databases">
        <title>Genome assembly of the deep-sea coral Lophelia pertusa.</title>
        <authorList>
            <person name="Herrera S."/>
            <person name="Cordes E."/>
        </authorList>
    </citation>
    <scope>NUCLEOTIDE SEQUENCE</scope>
    <source>
        <strain evidence="11">USNM1676648</strain>
        <tissue evidence="11">Polyp</tissue>
    </source>
</reference>
<proteinExistence type="predicted"/>
<keyword evidence="2" id="KW-0547">Nucleotide-binding</keyword>
<keyword evidence="12" id="KW-1185">Reference proteome</keyword>
<dbReference type="GO" id="GO:0016818">
    <property type="term" value="F:hydrolase activity, acting on acid anhydrides, in phosphorus-containing anhydrides"/>
    <property type="evidence" value="ECO:0007669"/>
    <property type="project" value="InterPro"/>
</dbReference>
<dbReference type="OrthoDB" id="19182at2759"/>
<dbReference type="Proteomes" id="UP001163046">
    <property type="component" value="Unassembled WGS sequence"/>
</dbReference>
<dbReference type="GO" id="GO:1990918">
    <property type="term" value="P:double-strand break repair involved in meiotic recombination"/>
    <property type="evidence" value="ECO:0007669"/>
    <property type="project" value="TreeGrafter"/>
</dbReference>
<evidence type="ECO:0000256" key="8">
    <source>
        <dbReference type="ARBA" id="ARBA00023235"/>
    </source>
</evidence>
<evidence type="ECO:0000256" key="5">
    <source>
        <dbReference type="ARBA" id="ARBA00022840"/>
    </source>
</evidence>
<dbReference type="EMBL" id="MU825874">
    <property type="protein sequence ID" value="KAJ7387236.1"/>
    <property type="molecule type" value="Genomic_DNA"/>
</dbReference>
<dbReference type="GO" id="GO:0005524">
    <property type="term" value="F:ATP binding"/>
    <property type="evidence" value="ECO:0007669"/>
    <property type="project" value="UniProtKB-KW"/>
</dbReference>
<dbReference type="InterPro" id="IPR027417">
    <property type="entry name" value="P-loop_NTPase"/>
</dbReference>
<feature type="compositionally biased region" description="Polar residues" evidence="9">
    <location>
        <begin position="994"/>
        <end position="1003"/>
    </location>
</feature>
<dbReference type="InterPro" id="IPR006554">
    <property type="entry name" value="Helicase-like_DEXD_c2"/>
</dbReference>
<feature type="region of interest" description="Disordered" evidence="9">
    <location>
        <begin position="127"/>
        <end position="215"/>
    </location>
</feature>
<evidence type="ECO:0000256" key="9">
    <source>
        <dbReference type="SAM" id="MobiDB-lite"/>
    </source>
</evidence>
<evidence type="ECO:0000259" key="10">
    <source>
        <dbReference type="PROSITE" id="PS51193"/>
    </source>
</evidence>
<dbReference type="InterPro" id="IPR006555">
    <property type="entry name" value="ATP-dep_Helicase_C"/>
</dbReference>
<protein>
    <submittedName>
        <fullName evidence="11">Fanconi anemia group J protein</fullName>
        <ecNumber evidence="11">3.6.4.12</ecNumber>
    </submittedName>
</protein>
<evidence type="ECO:0000256" key="6">
    <source>
        <dbReference type="ARBA" id="ARBA00023004"/>
    </source>
</evidence>
<dbReference type="PANTHER" id="PTHR11472:SF47">
    <property type="entry name" value="FANCONI ANEMIA GROUP J PROTEIN"/>
    <property type="match status" value="1"/>
</dbReference>
<gene>
    <name evidence="11" type="primary">BRIP1_3</name>
    <name evidence="11" type="ORF">OS493_004210</name>
</gene>
<dbReference type="GO" id="GO:0005634">
    <property type="term" value="C:nucleus"/>
    <property type="evidence" value="ECO:0007669"/>
    <property type="project" value="TreeGrafter"/>
</dbReference>
<feature type="region of interest" description="Disordered" evidence="9">
    <location>
        <begin position="787"/>
        <end position="824"/>
    </location>
</feature>
<evidence type="ECO:0000256" key="1">
    <source>
        <dbReference type="ARBA" id="ARBA00022723"/>
    </source>
</evidence>
<dbReference type="InterPro" id="IPR010614">
    <property type="entry name" value="RAD3-like_helicase_DEAD"/>
</dbReference>
<accession>A0A9X0D5H4</accession>
<feature type="compositionally biased region" description="Polar residues" evidence="9">
    <location>
        <begin position="1059"/>
        <end position="1075"/>
    </location>
</feature>
<keyword evidence="4" id="KW-0347">Helicase</keyword>
<organism evidence="11 12">
    <name type="scientific">Desmophyllum pertusum</name>
    <dbReference type="NCBI Taxonomy" id="174260"/>
    <lineage>
        <taxon>Eukaryota</taxon>
        <taxon>Metazoa</taxon>
        <taxon>Cnidaria</taxon>
        <taxon>Anthozoa</taxon>
        <taxon>Hexacorallia</taxon>
        <taxon>Scleractinia</taxon>
        <taxon>Caryophylliina</taxon>
        <taxon>Caryophylliidae</taxon>
        <taxon>Desmophyllum</taxon>
    </lineage>
</organism>
<keyword evidence="5" id="KW-0067">ATP-binding</keyword>
<dbReference type="InterPro" id="IPR045028">
    <property type="entry name" value="DinG/Rad3-like"/>
</dbReference>
<feature type="compositionally biased region" description="Polar residues" evidence="9">
    <location>
        <begin position="128"/>
        <end position="138"/>
    </location>
</feature>
<evidence type="ECO:0000256" key="2">
    <source>
        <dbReference type="ARBA" id="ARBA00022741"/>
    </source>
</evidence>
<dbReference type="Pfam" id="PF13307">
    <property type="entry name" value="Helicase_C_2"/>
    <property type="match status" value="1"/>
</dbReference>
<feature type="compositionally biased region" description="Basic and acidic residues" evidence="9">
    <location>
        <begin position="793"/>
        <end position="803"/>
    </location>
</feature>
<comment type="caution">
    <text evidence="11">The sequence shown here is derived from an EMBL/GenBank/DDBJ whole genome shotgun (WGS) entry which is preliminary data.</text>
</comment>
<name>A0A9X0D5H4_9CNID</name>
<feature type="domain" description="Helicase ATP-binding" evidence="10">
    <location>
        <begin position="13"/>
        <end position="447"/>
    </location>
</feature>
<sequence length="1220" mass="135108">METEDGKFVYTINGVKVAFPCKAYPTQLSMMNMIIKGIESNKILCWRVPQEVERAWPYFVLVWLGKLQNTDNFPFTLQTDKQAKLEEQMNAEGFDDGCCGKTCGDHEGKPLPTDPANVVIKSEHFHHNNTNHPEQSGNEAPPKTEAVATPVKMSEPNESLACRDNDSESPTDDDFQPAKKRFRTPGNQQAASSSKKRRVQTPFGTSVEDEAECEPPEWTMELKADRAGESISASAMENNDKKTNCLQMGSKIFFGTRTHKQIAQISRELRKTEYKRVRMTILSSREHSCVHPVVSKGKNKNEECRKLLDGSTGATCRYYQKVHAIRTQTSIRHHGLTSAWDIEDLVTLGGQIKACSYYAARELMSQADIIFCPYNYLIDPKIRLQMDITLKDQIVVLDEAHNVEDSAREAASLTITTVDLQNALDDLDRLVHLQVLTEHHRSLHLMVGSFLRWIHESSAQLKERGFEQSSKVWSGMEIIGAMEKQGITPGTFHIYYERFQHVMAYVKDPSRASNSPALSSHSTTLLEGIFLVGRFMMGNNMHYISDYRCAILKTSVFVRDVVLPGGWRRSHGGTRKEWTHSLNFWCLNPAVVFSEIGSQARCIVLTSGTLSPMASFSSELGVKFPIQLEANHVVANSQVWVGTLSAGPSGSAVNASFRCAETFTFQDEVGKMILNVCETVPHGVLCFFPSYNMLDKLSKRWQSTGLWSKLLDRKVLVSEPRSGDKSEFDDIMHQFYHAVRTSEGEETSEQLGFRKMHSTQEYPNGCERELNSFNNFAAAMSSLKEFASAPKEQSVHTDTKPSVEHTPLADSRGNSNGGFTLEQGVTPINRTNAKPAVEHIPLANAQGNPVGGFTLEQSVHCSTPIQRTDTKPAVEHILLAIAQGNPVGGLHITKTQGNQIAGFTPSSRLIQSGAVEITPKNISFSAERVASKLDQFRRKSFDPYVKERKVFNGMTLVLDCKPVNGVNFLTVKSNEMKVDGKTESQASDCALKNSPKSETSASDSVVVISHSLATPQSSASPSPVKQELNSFKPVQDEERTGLNSLNLIIVSHESSAIKTVGNGQSNPGNNSISTSKKGDDFGESSLVENAGSQGIVIVKKLFKSRDTEASASLQGVHGDEANKERKPRDILDDVKENFSRAKAGLENCLQETVPKVEGKVRGLEDLQTTQEVAKKERKKNARKNQETQAVNLFYIVPVVVAALLQVHSLPSPSQSTFLTH</sequence>
<dbReference type="GO" id="GO:0051536">
    <property type="term" value="F:iron-sulfur cluster binding"/>
    <property type="evidence" value="ECO:0007669"/>
    <property type="project" value="UniProtKB-KW"/>
</dbReference>